<keyword evidence="1" id="KW-1133">Transmembrane helix</keyword>
<dbReference type="RefSeq" id="WP_120689066.1">
    <property type="nucleotide sequence ID" value="NZ_RAZT01000006.1"/>
</dbReference>
<gene>
    <name evidence="2" type="ORF">D7044_13540</name>
</gene>
<name>A0A3A9Y3D7_9ACTN</name>
<accession>A0A3A9Y3D7</accession>
<evidence type="ECO:0008006" key="4">
    <source>
        <dbReference type="Google" id="ProtNLM"/>
    </source>
</evidence>
<dbReference type="AlphaFoldDB" id="A0A3A9Y3D7"/>
<feature type="transmembrane region" description="Helical" evidence="1">
    <location>
        <begin position="62"/>
        <end position="83"/>
    </location>
</feature>
<evidence type="ECO:0000313" key="2">
    <source>
        <dbReference type="EMBL" id="RKN32280.1"/>
    </source>
</evidence>
<proteinExistence type="predicted"/>
<feature type="transmembrane region" description="Helical" evidence="1">
    <location>
        <begin position="138"/>
        <end position="160"/>
    </location>
</feature>
<keyword evidence="1" id="KW-0472">Membrane</keyword>
<evidence type="ECO:0000313" key="3">
    <source>
        <dbReference type="Proteomes" id="UP000275865"/>
    </source>
</evidence>
<keyword evidence="1" id="KW-0812">Transmembrane</keyword>
<dbReference type="EMBL" id="RAZT01000006">
    <property type="protein sequence ID" value="RKN32280.1"/>
    <property type="molecule type" value="Genomic_DNA"/>
</dbReference>
<sequence>MTTTTTHRRSAGQLVASLIAAELRVFLRQPVMLALTLLLPAGLLAITAIGETSDISELWAQVAGRNVVAAQCITVYFVALNTITARRHTLALKRLRTTALPSFGIVAGLLTPPLLVGAFQVIVVLVGLVALGAPTPDAAVLVVVSALAGMVIAALAGVVTSAFTATPEKAQWTMLPLFVATMGAVAVLPSIGDGVGGTALRLVPLVANAHLVTAGWHLDGVASEAAAADLSIMAAWIVLLGVLAWRTFRWERRH</sequence>
<feature type="transmembrane region" description="Helical" evidence="1">
    <location>
        <begin position="172"/>
        <end position="192"/>
    </location>
</feature>
<dbReference type="Proteomes" id="UP000275865">
    <property type="component" value="Unassembled WGS sequence"/>
</dbReference>
<comment type="caution">
    <text evidence="2">The sequence shown here is derived from an EMBL/GenBank/DDBJ whole genome shotgun (WGS) entry which is preliminary data.</text>
</comment>
<feature type="transmembrane region" description="Helical" evidence="1">
    <location>
        <begin position="103"/>
        <end position="132"/>
    </location>
</feature>
<protein>
    <recommendedName>
        <fullName evidence="4">ABC transporter permease</fullName>
    </recommendedName>
</protein>
<reference evidence="2 3" key="1">
    <citation type="submission" date="2018-09" db="EMBL/GenBank/DDBJ databases">
        <title>Micromonospora sp. nov. MS1-9, isolated from a root of Musa sp.</title>
        <authorList>
            <person name="Kuncharoen N."/>
            <person name="Kudo T."/>
            <person name="Ohkuma M."/>
            <person name="Yuki M."/>
            <person name="Tanasupawat S."/>
        </authorList>
    </citation>
    <scope>NUCLEOTIDE SEQUENCE [LARGE SCALE GENOMIC DNA]</scope>
    <source>
        <strain evidence="2 3">MS1-9</strain>
    </source>
</reference>
<feature type="transmembrane region" description="Helical" evidence="1">
    <location>
        <begin position="31"/>
        <end position="50"/>
    </location>
</feature>
<evidence type="ECO:0000256" key="1">
    <source>
        <dbReference type="SAM" id="Phobius"/>
    </source>
</evidence>
<feature type="transmembrane region" description="Helical" evidence="1">
    <location>
        <begin position="225"/>
        <end position="245"/>
    </location>
</feature>
<organism evidence="2 3">
    <name type="scientific">Micromonospora musae</name>
    <dbReference type="NCBI Taxonomy" id="1894970"/>
    <lineage>
        <taxon>Bacteria</taxon>
        <taxon>Bacillati</taxon>
        <taxon>Actinomycetota</taxon>
        <taxon>Actinomycetes</taxon>
        <taxon>Micromonosporales</taxon>
        <taxon>Micromonosporaceae</taxon>
        <taxon>Micromonospora</taxon>
    </lineage>
</organism>